<dbReference type="GO" id="GO:0006565">
    <property type="term" value="P:L-serine catabolic process"/>
    <property type="evidence" value="ECO:0007669"/>
    <property type="project" value="TreeGrafter"/>
</dbReference>
<dbReference type="InterPro" id="IPR036052">
    <property type="entry name" value="TrpB-like_PALP_sf"/>
</dbReference>
<keyword evidence="4" id="KW-0663">Pyridoxal phosphate</keyword>
<dbReference type="PANTHER" id="PTHR48078">
    <property type="entry name" value="THREONINE DEHYDRATASE, MITOCHONDRIAL-RELATED"/>
    <property type="match status" value="1"/>
</dbReference>
<comment type="similarity">
    <text evidence="2">Belongs to the serine/threonine dehydratase family.</text>
</comment>
<comment type="caution">
    <text evidence="10">The sequence shown here is derived from an EMBL/GenBank/DDBJ whole genome shotgun (WGS) entry which is preliminary data.</text>
</comment>
<dbReference type="SUPFAM" id="SSF53686">
    <property type="entry name" value="Tryptophan synthase beta subunit-like PLP-dependent enzymes"/>
    <property type="match status" value="1"/>
</dbReference>
<comment type="catalytic activity">
    <reaction evidence="8">
        <text>L-serine = pyruvate + NH4(+)</text>
        <dbReference type="Rhea" id="RHEA:19169"/>
        <dbReference type="ChEBI" id="CHEBI:15361"/>
        <dbReference type="ChEBI" id="CHEBI:28938"/>
        <dbReference type="ChEBI" id="CHEBI:33384"/>
        <dbReference type="EC" id="4.3.1.17"/>
    </reaction>
</comment>
<evidence type="ECO:0000256" key="6">
    <source>
        <dbReference type="ARBA" id="ARBA00041766"/>
    </source>
</evidence>
<dbReference type="InterPro" id="IPR001926">
    <property type="entry name" value="TrpB-like_PALP"/>
</dbReference>
<dbReference type="Gene3D" id="3.40.50.1100">
    <property type="match status" value="2"/>
</dbReference>
<dbReference type="GO" id="GO:0006567">
    <property type="term" value="P:L-threonine catabolic process"/>
    <property type="evidence" value="ECO:0007669"/>
    <property type="project" value="TreeGrafter"/>
</dbReference>
<dbReference type="AlphaFoldDB" id="A0A8S3YNI9"/>
<organism evidence="10 11">
    <name type="scientific">Candidula unifasciata</name>
    <dbReference type="NCBI Taxonomy" id="100452"/>
    <lineage>
        <taxon>Eukaryota</taxon>
        <taxon>Metazoa</taxon>
        <taxon>Spiralia</taxon>
        <taxon>Lophotrochozoa</taxon>
        <taxon>Mollusca</taxon>
        <taxon>Gastropoda</taxon>
        <taxon>Heterobranchia</taxon>
        <taxon>Euthyneura</taxon>
        <taxon>Panpulmonata</taxon>
        <taxon>Eupulmonata</taxon>
        <taxon>Stylommatophora</taxon>
        <taxon>Helicina</taxon>
        <taxon>Helicoidea</taxon>
        <taxon>Geomitridae</taxon>
        <taxon>Candidula</taxon>
    </lineage>
</organism>
<evidence type="ECO:0000256" key="2">
    <source>
        <dbReference type="ARBA" id="ARBA00010869"/>
    </source>
</evidence>
<gene>
    <name evidence="10" type="ORF">CUNI_LOCUS4315</name>
</gene>
<evidence type="ECO:0000256" key="4">
    <source>
        <dbReference type="ARBA" id="ARBA00022898"/>
    </source>
</evidence>
<evidence type="ECO:0000256" key="1">
    <source>
        <dbReference type="ARBA" id="ARBA00001933"/>
    </source>
</evidence>
<dbReference type="InterPro" id="IPR050147">
    <property type="entry name" value="Ser/Thr_Dehydratase"/>
</dbReference>
<sequence>MSCQQKDNQHCSDIHHQSQVNSCENGVSYGPGDKLYLKTPTIFSFPMSRSSGFQVYLKLENLQPPGSFKLRGISHMIQKATQQGTCEHVYCASGGNAGLAAAFASHQLNIPCTIILPSSTPRFIADQLRNLGAEVRVHGDVYDEAKQLAQELGKQPDSLYVPAFEHPALWEGHSSLIVETERQMKVKPDVVITSVGGGGLLNGMIQGMRQVGWTDVPVVAIETHGANCFNAAIAAGEVVTLPAITSIAKSLGSLSVSPVTLEYYQQKQPPIISQLVTDKEAVHACVQFAEDHRLLVEPACGATLAALYSNIIHKLVEQGQLQNITTVLAIVCGGSIVSTSVMEGWKDQFGL</sequence>
<feature type="domain" description="Tryptophan synthase beta chain-like PALP" evidence="9">
    <location>
        <begin position="36"/>
        <end position="333"/>
    </location>
</feature>
<comment type="cofactor">
    <cofactor evidence="1">
        <name>pyridoxal 5'-phosphate</name>
        <dbReference type="ChEBI" id="CHEBI:597326"/>
    </cofactor>
</comment>
<reference evidence="10" key="1">
    <citation type="submission" date="2021-04" db="EMBL/GenBank/DDBJ databases">
        <authorList>
            <consortium name="Molecular Ecology Group"/>
        </authorList>
    </citation>
    <scope>NUCLEOTIDE SEQUENCE</scope>
</reference>
<evidence type="ECO:0000256" key="3">
    <source>
        <dbReference type="ARBA" id="ARBA00012093"/>
    </source>
</evidence>
<dbReference type="GO" id="GO:0009097">
    <property type="term" value="P:isoleucine biosynthetic process"/>
    <property type="evidence" value="ECO:0007669"/>
    <property type="project" value="TreeGrafter"/>
</dbReference>
<dbReference type="GO" id="GO:0003941">
    <property type="term" value="F:L-serine ammonia-lyase activity"/>
    <property type="evidence" value="ECO:0007669"/>
    <property type="project" value="UniProtKB-EC"/>
</dbReference>
<dbReference type="Pfam" id="PF00291">
    <property type="entry name" value="PALP"/>
    <property type="match status" value="1"/>
</dbReference>
<dbReference type="PANTHER" id="PTHR48078:SF2">
    <property type="entry name" value="CATABOLIC L-SERINE_THREONINE DEHYDRATASE"/>
    <property type="match status" value="1"/>
</dbReference>
<dbReference type="OrthoDB" id="7773036at2759"/>
<keyword evidence="5" id="KW-0456">Lyase</keyword>
<evidence type="ECO:0000259" key="9">
    <source>
        <dbReference type="Pfam" id="PF00291"/>
    </source>
</evidence>
<evidence type="ECO:0000313" key="11">
    <source>
        <dbReference type="Proteomes" id="UP000678393"/>
    </source>
</evidence>
<accession>A0A8S3YNI9</accession>
<evidence type="ECO:0000256" key="5">
    <source>
        <dbReference type="ARBA" id="ARBA00023239"/>
    </source>
</evidence>
<dbReference type="CDD" id="cd06448">
    <property type="entry name" value="L-Ser-dehyd"/>
    <property type="match status" value="1"/>
</dbReference>
<proteinExistence type="inferred from homology"/>
<protein>
    <recommendedName>
        <fullName evidence="3">L-serine ammonia-lyase</fullName>
        <ecNumber evidence="3">4.3.1.17</ecNumber>
    </recommendedName>
    <alternativeName>
        <fullName evidence="6">L-serine deaminase</fullName>
    </alternativeName>
    <alternativeName>
        <fullName evidence="7">L-threonine dehydratase</fullName>
    </alternativeName>
</protein>
<evidence type="ECO:0000256" key="7">
    <source>
        <dbReference type="ARBA" id="ARBA00042605"/>
    </source>
</evidence>
<keyword evidence="11" id="KW-1185">Reference proteome</keyword>
<evidence type="ECO:0000256" key="8">
    <source>
        <dbReference type="ARBA" id="ARBA00049406"/>
    </source>
</evidence>
<name>A0A8S3YNI9_9EUPU</name>
<dbReference type="EMBL" id="CAJHNH020000602">
    <property type="protein sequence ID" value="CAG5118757.1"/>
    <property type="molecule type" value="Genomic_DNA"/>
</dbReference>
<evidence type="ECO:0000313" key="10">
    <source>
        <dbReference type="EMBL" id="CAG5118757.1"/>
    </source>
</evidence>
<dbReference type="Proteomes" id="UP000678393">
    <property type="component" value="Unassembled WGS sequence"/>
</dbReference>
<dbReference type="GO" id="GO:0004794">
    <property type="term" value="F:threonine deaminase activity"/>
    <property type="evidence" value="ECO:0007669"/>
    <property type="project" value="TreeGrafter"/>
</dbReference>
<dbReference type="EC" id="4.3.1.17" evidence="3"/>